<evidence type="ECO:0000313" key="2">
    <source>
        <dbReference type="EMBL" id="EGF97073.1"/>
    </source>
</evidence>
<dbReference type="GeneID" id="18931463"/>
<feature type="region of interest" description="Disordered" evidence="1">
    <location>
        <begin position="285"/>
        <end position="319"/>
    </location>
</feature>
<dbReference type="EMBL" id="GL883342">
    <property type="protein sequence ID" value="EGF97073.1"/>
    <property type="molecule type" value="Genomic_DNA"/>
</dbReference>
<accession>F4SE52</accession>
<proteinExistence type="predicted"/>
<feature type="compositionally biased region" description="Polar residues" evidence="1">
    <location>
        <begin position="287"/>
        <end position="319"/>
    </location>
</feature>
<gene>
    <name evidence="2" type="ORF">MELLADRAFT_70235</name>
</gene>
<dbReference type="InParanoid" id="F4SE52"/>
<evidence type="ECO:0000313" key="3">
    <source>
        <dbReference type="Proteomes" id="UP000001072"/>
    </source>
</evidence>
<dbReference type="KEGG" id="mlr:MELLADRAFT_70235"/>
<dbReference type="OrthoDB" id="10486289at2759"/>
<dbReference type="RefSeq" id="XP_007419656.1">
    <property type="nucleotide sequence ID" value="XM_007419594.1"/>
</dbReference>
<organism evidence="3">
    <name type="scientific">Melampsora larici-populina (strain 98AG31 / pathotype 3-4-7)</name>
    <name type="common">Poplar leaf rust fungus</name>
    <dbReference type="NCBI Taxonomy" id="747676"/>
    <lineage>
        <taxon>Eukaryota</taxon>
        <taxon>Fungi</taxon>
        <taxon>Dikarya</taxon>
        <taxon>Basidiomycota</taxon>
        <taxon>Pucciniomycotina</taxon>
        <taxon>Pucciniomycetes</taxon>
        <taxon>Pucciniales</taxon>
        <taxon>Melampsoraceae</taxon>
        <taxon>Melampsora</taxon>
    </lineage>
</organism>
<sequence>MLTTSTNALFNQSSSTYANLELTQPNDLERGSTNDEGDAASSDSANANESVNVFCDLFQGCSMLIYDSPIYSSSPAETEQRLRLDDIDTTEDSYESVMNRISQWRETTSTNSEIPTNDLEINQIPEMIEISREETNAEIELRQKLRLLQDLLNKSKDIKDCSDDSDEEENENVMFKFLIGQPDFKDVLFLRMLYKCSPFYLNGGVSKSFGKCAHLLRTSETTKEYFSNLSINSGKRLLKDRFLFLKSWTTGKPRRNLINSLSKAEDDEIHELIRDLLEQKTLHSTHKQSINGDQSSALSGSDYGSVSSYETSFASESLV</sequence>
<dbReference type="VEuPathDB" id="FungiDB:MELLADRAFT_70235"/>
<reference evidence="3" key="1">
    <citation type="journal article" date="2011" name="Proc. Natl. Acad. Sci. U.S.A.">
        <title>Obligate biotrophy features unraveled by the genomic analysis of rust fungi.</title>
        <authorList>
            <person name="Duplessis S."/>
            <person name="Cuomo C.A."/>
            <person name="Lin Y.-C."/>
            <person name="Aerts A."/>
            <person name="Tisserant E."/>
            <person name="Veneault-Fourrey C."/>
            <person name="Joly D.L."/>
            <person name="Hacquard S."/>
            <person name="Amselem J."/>
            <person name="Cantarel B.L."/>
            <person name="Chiu R."/>
            <person name="Coutinho P.M."/>
            <person name="Feau N."/>
            <person name="Field M."/>
            <person name="Frey P."/>
            <person name="Gelhaye E."/>
            <person name="Goldberg J."/>
            <person name="Grabherr M.G."/>
            <person name="Kodira C.D."/>
            <person name="Kohler A."/>
            <person name="Kuees U."/>
            <person name="Lindquist E.A."/>
            <person name="Lucas S.M."/>
            <person name="Mago R."/>
            <person name="Mauceli E."/>
            <person name="Morin E."/>
            <person name="Murat C."/>
            <person name="Pangilinan J.L."/>
            <person name="Park R."/>
            <person name="Pearson M."/>
            <person name="Quesneville H."/>
            <person name="Rouhier N."/>
            <person name="Sakthikumar S."/>
            <person name="Salamov A.A."/>
            <person name="Schmutz J."/>
            <person name="Selles B."/>
            <person name="Shapiro H."/>
            <person name="Tanguay P."/>
            <person name="Tuskan G.A."/>
            <person name="Henrissat B."/>
            <person name="Van de Peer Y."/>
            <person name="Rouze P."/>
            <person name="Ellis J.G."/>
            <person name="Dodds P.N."/>
            <person name="Schein J.E."/>
            <person name="Zhong S."/>
            <person name="Hamelin R.C."/>
            <person name="Grigoriev I.V."/>
            <person name="Szabo L.J."/>
            <person name="Martin F."/>
        </authorList>
    </citation>
    <scope>NUCLEOTIDE SEQUENCE [LARGE SCALE GENOMIC DNA]</scope>
    <source>
        <strain evidence="3">98AG31 / pathotype 3-4-7</strain>
    </source>
</reference>
<keyword evidence="3" id="KW-1185">Reference proteome</keyword>
<dbReference type="HOGENOM" id="CLU_934071_0_0_1"/>
<evidence type="ECO:0000256" key="1">
    <source>
        <dbReference type="SAM" id="MobiDB-lite"/>
    </source>
</evidence>
<dbReference type="Proteomes" id="UP000001072">
    <property type="component" value="Unassembled WGS sequence"/>
</dbReference>
<feature type="region of interest" description="Disordered" evidence="1">
    <location>
        <begin position="16"/>
        <end position="45"/>
    </location>
</feature>
<name>F4SE52_MELLP</name>
<protein>
    <submittedName>
        <fullName evidence="2">Uncharacterized protein</fullName>
    </submittedName>
</protein>
<dbReference type="AlphaFoldDB" id="F4SE52"/>
<feature type="compositionally biased region" description="Polar residues" evidence="1">
    <location>
        <begin position="16"/>
        <end position="26"/>
    </location>
</feature>